<evidence type="ECO:0000256" key="1">
    <source>
        <dbReference type="ARBA" id="ARBA00023002"/>
    </source>
</evidence>
<dbReference type="PANTHER" id="PTHR10366">
    <property type="entry name" value="NAD DEPENDENT EPIMERASE/DEHYDRATASE"/>
    <property type="match status" value="1"/>
</dbReference>
<dbReference type="Gene3D" id="3.40.50.720">
    <property type="entry name" value="NAD(P)-binding Rossmann-like Domain"/>
    <property type="match status" value="1"/>
</dbReference>
<dbReference type="SUPFAM" id="SSF51735">
    <property type="entry name" value="NAD(P)-binding Rossmann-fold domains"/>
    <property type="match status" value="1"/>
</dbReference>
<proteinExistence type="inferred from homology"/>
<dbReference type="Proteomes" id="UP000663882">
    <property type="component" value="Unassembled WGS sequence"/>
</dbReference>
<dbReference type="GO" id="GO:0016616">
    <property type="term" value="F:oxidoreductase activity, acting on the CH-OH group of donors, NAD or NADP as acceptor"/>
    <property type="evidence" value="ECO:0007669"/>
    <property type="project" value="TreeGrafter"/>
</dbReference>
<dbReference type="InterPro" id="IPR036291">
    <property type="entry name" value="NAD(P)-bd_dom_sf"/>
</dbReference>
<dbReference type="InterPro" id="IPR050425">
    <property type="entry name" value="NAD(P)_dehydrat-like"/>
</dbReference>
<organism evidence="4 5">
    <name type="scientific">Rotaria sordida</name>
    <dbReference type="NCBI Taxonomy" id="392033"/>
    <lineage>
        <taxon>Eukaryota</taxon>
        <taxon>Metazoa</taxon>
        <taxon>Spiralia</taxon>
        <taxon>Gnathifera</taxon>
        <taxon>Rotifera</taxon>
        <taxon>Eurotatoria</taxon>
        <taxon>Bdelloidea</taxon>
        <taxon>Philodinida</taxon>
        <taxon>Philodinidae</taxon>
        <taxon>Rotaria</taxon>
    </lineage>
</organism>
<name>A0A814I0I3_9BILA</name>
<dbReference type="PANTHER" id="PTHR10366:SF564">
    <property type="entry name" value="STEROL-4-ALPHA-CARBOXYLATE 3-DEHYDROGENASE, DECARBOXYLATING"/>
    <property type="match status" value="1"/>
</dbReference>
<evidence type="ECO:0000256" key="2">
    <source>
        <dbReference type="ARBA" id="ARBA00023445"/>
    </source>
</evidence>
<evidence type="ECO:0000313" key="5">
    <source>
        <dbReference type="Proteomes" id="UP000663882"/>
    </source>
</evidence>
<feature type="domain" description="NAD-dependent epimerase/dehydratase" evidence="3">
    <location>
        <begin position="5"/>
        <end position="267"/>
    </location>
</feature>
<evidence type="ECO:0000259" key="3">
    <source>
        <dbReference type="Pfam" id="PF01370"/>
    </source>
</evidence>
<reference evidence="4" key="1">
    <citation type="submission" date="2021-02" db="EMBL/GenBank/DDBJ databases">
        <authorList>
            <person name="Nowell W R."/>
        </authorList>
    </citation>
    <scope>NUCLEOTIDE SEQUENCE</scope>
</reference>
<dbReference type="EMBL" id="CAJNOO010000712">
    <property type="protein sequence ID" value="CAF1016535.1"/>
    <property type="molecule type" value="Genomic_DNA"/>
</dbReference>
<protein>
    <recommendedName>
        <fullName evidence="3">NAD-dependent epimerase/dehydratase domain-containing protein</fullName>
    </recommendedName>
</protein>
<dbReference type="AlphaFoldDB" id="A0A814I0I3"/>
<evidence type="ECO:0000313" key="4">
    <source>
        <dbReference type="EMBL" id="CAF1016535.1"/>
    </source>
</evidence>
<keyword evidence="1" id="KW-0560">Oxidoreductase</keyword>
<comment type="caution">
    <text evidence="4">The sequence shown here is derived from an EMBL/GenBank/DDBJ whole genome shotgun (WGS) entry which is preliminary data.</text>
</comment>
<dbReference type="Pfam" id="PF01370">
    <property type="entry name" value="Epimerase"/>
    <property type="match status" value="1"/>
</dbReference>
<accession>A0A814I0I3</accession>
<comment type="similarity">
    <text evidence="2">Belongs to the NAD(P)-dependent epimerase/dehydratase family. Dihydroflavonol-4-reductase subfamily.</text>
</comment>
<dbReference type="OrthoDB" id="2735536at2759"/>
<sequence>MSGMVLVTGANSFIGGWIIKYLLDKGYNVRGTVRSQAKESRILDGIPNDQQCRVSFVYINDIATDSLGEAIQGIDGIIHVASPVHMTVTDPEKDFLLPAINGTIRVLQAAHKYNQNHSTKIKRIVITSSFAAVNDASKGLRPSYSYTENDWCPLTYADAVADKNDHLTVYRASKTCAEHAAWEFLDKEKPSFTIATVCEPMVFGPRVNGLNSLDDMNSSNSFLWSLITSNKDAQIPDKRLRFQIDVRDVAYTHVEALERFTDTSQRYLIAAEAWSYQAIADIIHQSLVIPESIKITTPIGTIGEELPSIYNIDTCKAQKDLGVTYIPLSKTIEDLMLQFAKLKEKLAHK</sequence>
<dbReference type="InterPro" id="IPR001509">
    <property type="entry name" value="Epimerase_deHydtase"/>
</dbReference>
<gene>
    <name evidence="4" type="ORF">RFH988_LOCUS14969</name>
</gene>